<name>A0A433DKF6_9FUNG</name>
<dbReference type="GO" id="GO:0005525">
    <property type="term" value="F:GTP binding"/>
    <property type="evidence" value="ECO:0007669"/>
    <property type="project" value="InterPro"/>
</dbReference>
<evidence type="ECO:0000256" key="1">
    <source>
        <dbReference type="ARBA" id="ARBA00022741"/>
    </source>
</evidence>
<evidence type="ECO:0000259" key="2">
    <source>
        <dbReference type="Pfam" id="PF04548"/>
    </source>
</evidence>
<evidence type="ECO:0000313" key="3">
    <source>
        <dbReference type="EMBL" id="RUP51285.1"/>
    </source>
</evidence>
<evidence type="ECO:0000313" key="4">
    <source>
        <dbReference type="Proteomes" id="UP000268093"/>
    </source>
</evidence>
<gene>
    <name evidence="3" type="ORF">BC936DRAFT_149012</name>
</gene>
<dbReference type="CDD" id="cd00882">
    <property type="entry name" value="Ras_like_GTPase"/>
    <property type="match status" value="1"/>
</dbReference>
<keyword evidence="4" id="KW-1185">Reference proteome</keyword>
<protein>
    <recommendedName>
        <fullName evidence="2">AIG1-type G domain-containing protein</fullName>
    </recommendedName>
</protein>
<proteinExistence type="predicted"/>
<dbReference type="Pfam" id="PF04548">
    <property type="entry name" value="AIG1"/>
    <property type="match status" value="1"/>
</dbReference>
<dbReference type="Proteomes" id="UP000268093">
    <property type="component" value="Unassembled WGS sequence"/>
</dbReference>
<dbReference type="AlphaFoldDB" id="A0A433DKF6"/>
<dbReference type="InterPro" id="IPR006703">
    <property type="entry name" value="G_AIG1"/>
</dbReference>
<comment type="caution">
    <text evidence="3">The sequence shown here is derived from an EMBL/GenBank/DDBJ whole genome shotgun (WGS) entry which is preliminary data.</text>
</comment>
<dbReference type="InterPro" id="IPR027417">
    <property type="entry name" value="P-loop_NTPase"/>
</dbReference>
<dbReference type="SUPFAM" id="SSF52540">
    <property type="entry name" value="P-loop containing nucleoside triphosphate hydrolases"/>
    <property type="match status" value="1"/>
</dbReference>
<dbReference type="EMBL" id="RBNI01000834">
    <property type="protein sequence ID" value="RUP51285.1"/>
    <property type="molecule type" value="Genomic_DNA"/>
</dbReference>
<reference evidence="3 4" key="1">
    <citation type="journal article" date="2018" name="New Phytol.">
        <title>Phylogenomics of Endogonaceae and evolution of mycorrhizas within Mucoromycota.</title>
        <authorList>
            <person name="Chang Y."/>
            <person name="Desiro A."/>
            <person name="Na H."/>
            <person name="Sandor L."/>
            <person name="Lipzen A."/>
            <person name="Clum A."/>
            <person name="Barry K."/>
            <person name="Grigoriev I.V."/>
            <person name="Martin F.M."/>
            <person name="Stajich J.E."/>
            <person name="Smith M.E."/>
            <person name="Bonito G."/>
            <person name="Spatafora J.W."/>
        </authorList>
    </citation>
    <scope>NUCLEOTIDE SEQUENCE [LARGE SCALE GENOMIC DNA]</scope>
    <source>
        <strain evidence="3 4">GMNB39</strain>
    </source>
</reference>
<dbReference type="OrthoDB" id="5925at2759"/>
<accession>A0A433DKF6</accession>
<sequence>MADTTIPTNDRENLVIAVMGAMGMGTLVSNRPFNWGTLFPSPHTHTYLVYAFLLSCRYLALDSLRHFLAHRQPVTRTILDATKPWRLPPVDRNVHIVDTPGMCDSSFGDRNNAEEIVRFFKTLSYGVSAFIIVFNVCIRIHPLNERRTHVISQKGGSLIKVEKIDA</sequence>
<keyword evidence="1" id="KW-0547">Nucleotide-binding</keyword>
<feature type="domain" description="AIG1-type G" evidence="2">
    <location>
        <begin position="72"/>
        <end position="152"/>
    </location>
</feature>
<dbReference type="Gene3D" id="3.40.50.300">
    <property type="entry name" value="P-loop containing nucleotide triphosphate hydrolases"/>
    <property type="match status" value="1"/>
</dbReference>
<organism evidence="3 4">
    <name type="scientific">Jimgerdemannia flammicorona</name>
    <dbReference type="NCBI Taxonomy" id="994334"/>
    <lineage>
        <taxon>Eukaryota</taxon>
        <taxon>Fungi</taxon>
        <taxon>Fungi incertae sedis</taxon>
        <taxon>Mucoromycota</taxon>
        <taxon>Mucoromycotina</taxon>
        <taxon>Endogonomycetes</taxon>
        <taxon>Endogonales</taxon>
        <taxon>Endogonaceae</taxon>
        <taxon>Jimgerdemannia</taxon>
    </lineage>
</organism>